<organism evidence="2 3">
    <name type="scientific">Pleurodeles waltl</name>
    <name type="common">Iberian ribbed newt</name>
    <dbReference type="NCBI Taxonomy" id="8319"/>
    <lineage>
        <taxon>Eukaryota</taxon>
        <taxon>Metazoa</taxon>
        <taxon>Chordata</taxon>
        <taxon>Craniata</taxon>
        <taxon>Vertebrata</taxon>
        <taxon>Euteleostomi</taxon>
        <taxon>Amphibia</taxon>
        <taxon>Batrachia</taxon>
        <taxon>Caudata</taxon>
        <taxon>Salamandroidea</taxon>
        <taxon>Salamandridae</taxon>
        <taxon>Pleurodelinae</taxon>
        <taxon>Pleurodeles</taxon>
    </lineage>
</organism>
<feature type="compositionally biased region" description="Low complexity" evidence="1">
    <location>
        <begin position="51"/>
        <end position="63"/>
    </location>
</feature>
<feature type="region of interest" description="Disordered" evidence="1">
    <location>
        <begin position="1"/>
        <end position="22"/>
    </location>
</feature>
<dbReference type="Proteomes" id="UP001066276">
    <property type="component" value="Chromosome 4_1"/>
</dbReference>
<dbReference type="EMBL" id="JANPWB010000007">
    <property type="protein sequence ID" value="KAJ1170990.1"/>
    <property type="molecule type" value="Genomic_DNA"/>
</dbReference>
<feature type="compositionally biased region" description="Pro residues" evidence="1">
    <location>
        <begin position="76"/>
        <end position="87"/>
    </location>
</feature>
<evidence type="ECO:0000313" key="2">
    <source>
        <dbReference type="EMBL" id="KAJ1170990.1"/>
    </source>
</evidence>
<feature type="compositionally biased region" description="Polar residues" evidence="1">
    <location>
        <begin position="12"/>
        <end position="22"/>
    </location>
</feature>
<accession>A0AAV7T3J9</accession>
<comment type="caution">
    <text evidence="2">The sequence shown here is derived from an EMBL/GenBank/DDBJ whole genome shotgun (WGS) entry which is preliminary data.</text>
</comment>
<sequence>MRRNRGLAVPSTRGTHPLSSASSVTVATLLVVPSVYTQGSMVPQDVQQHHGPPMSGSRSPSPRWVRFPRGVTHGVPRPPSIPRPPSTTPQVTPSGSPQAASPSRFSGAPPGLSTTHSGRPRRSQGRARSTGSKEKVSVGARTHQGPQAPPGAPGPSIRQRDLDLDAAAAARGPLTPLSPRPASSLKAAAPSERRGRKPPLALGGPTRSAARLGSAAEARPRRLLVRCSAPALQGGTARAGAFFRSFTASPSGASYLDVRHVQDHGHHVCRMRHLDTIGPQKTAHFFNAQVRS</sequence>
<name>A0AAV7T3J9_PLEWA</name>
<protein>
    <submittedName>
        <fullName evidence="2">Uncharacterized protein</fullName>
    </submittedName>
</protein>
<feature type="region of interest" description="Disordered" evidence="1">
    <location>
        <begin position="172"/>
        <end position="218"/>
    </location>
</feature>
<evidence type="ECO:0000256" key="1">
    <source>
        <dbReference type="SAM" id="MobiDB-lite"/>
    </source>
</evidence>
<reference evidence="2" key="1">
    <citation type="journal article" date="2022" name="bioRxiv">
        <title>Sequencing and chromosome-scale assembly of the giantPleurodeles waltlgenome.</title>
        <authorList>
            <person name="Brown T."/>
            <person name="Elewa A."/>
            <person name="Iarovenko S."/>
            <person name="Subramanian E."/>
            <person name="Araus A.J."/>
            <person name="Petzold A."/>
            <person name="Susuki M."/>
            <person name="Suzuki K.-i.T."/>
            <person name="Hayashi T."/>
            <person name="Toyoda A."/>
            <person name="Oliveira C."/>
            <person name="Osipova E."/>
            <person name="Leigh N.D."/>
            <person name="Simon A."/>
            <person name="Yun M.H."/>
        </authorList>
    </citation>
    <scope>NUCLEOTIDE SEQUENCE</scope>
    <source>
        <strain evidence="2">20211129_DDA</strain>
        <tissue evidence="2">Liver</tissue>
    </source>
</reference>
<keyword evidence="3" id="KW-1185">Reference proteome</keyword>
<feature type="region of interest" description="Disordered" evidence="1">
    <location>
        <begin position="44"/>
        <end position="158"/>
    </location>
</feature>
<dbReference type="AlphaFoldDB" id="A0AAV7T3J9"/>
<feature type="compositionally biased region" description="Polar residues" evidence="1">
    <location>
        <begin position="90"/>
        <end position="104"/>
    </location>
</feature>
<proteinExistence type="predicted"/>
<evidence type="ECO:0000313" key="3">
    <source>
        <dbReference type="Proteomes" id="UP001066276"/>
    </source>
</evidence>
<gene>
    <name evidence="2" type="ORF">NDU88_002861</name>
</gene>